<organism evidence="2">
    <name type="scientific">Sesamum radiatum</name>
    <name type="common">Black benniseed</name>
    <dbReference type="NCBI Taxonomy" id="300843"/>
    <lineage>
        <taxon>Eukaryota</taxon>
        <taxon>Viridiplantae</taxon>
        <taxon>Streptophyta</taxon>
        <taxon>Embryophyta</taxon>
        <taxon>Tracheophyta</taxon>
        <taxon>Spermatophyta</taxon>
        <taxon>Magnoliopsida</taxon>
        <taxon>eudicotyledons</taxon>
        <taxon>Gunneridae</taxon>
        <taxon>Pentapetalae</taxon>
        <taxon>asterids</taxon>
        <taxon>lamiids</taxon>
        <taxon>Lamiales</taxon>
        <taxon>Pedaliaceae</taxon>
        <taxon>Sesamum</taxon>
    </lineage>
</organism>
<sequence length="73" mass="7696">MSNADNRCNDGSFVGTTSLPVAMRSNGPLEDETLGDPNVPAPTIDSLVLPSALAMLLYEQLSRFINAVVSTTV</sequence>
<reference evidence="2" key="1">
    <citation type="submission" date="2020-06" db="EMBL/GenBank/DDBJ databases">
        <authorList>
            <person name="Li T."/>
            <person name="Hu X."/>
            <person name="Zhang T."/>
            <person name="Song X."/>
            <person name="Zhang H."/>
            <person name="Dai N."/>
            <person name="Sheng W."/>
            <person name="Hou X."/>
            <person name="Wei L."/>
        </authorList>
    </citation>
    <scope>NUCLEOTIDE SEQUENCE</scope>
    <source>
        <strain evidence="2">G02</strain>
        <tissue evidence="2">Leaf</tissue>
    </source>
</reference>
<evidence type="ECO:0000256" key="1">
    <source>
        <dbReference type="SAM" id="MobiDB-lite"/>
    </source>
</evidence>
<evidence type="ECO:0000313" key="2">
    <source>
        <dbReference type="EMBL" id="KAL0312908.1"/>
    </source>
</evidence>
<feature type="region of interest" description="Disordered" evidence="1">
    <location>
        <begin position="1"/>
        <end position="37"/>
    </location>
</feature>
<gene>
    <name evidence="2" type="ORF">Sradi_5690100</name>
</gene>
<comment type="caution">
    <text evidence="2">The sequence shown here is derived from an EMBL/GenBank/DDBJ whole genome shotgun (WGS) entry which is preliminary data.</text>
</comment>
<dbReference type="AlphaFoldDB" id="A0AAW2L4J4"/>
<proteinExistence type="predicted"/>
<accession>A0AAW2L4J4</accession>
<reference evidence="2" key="2">
    <citation type="journal article" date="2024" name="Plant">
        <title>Genomic evolution and insights into agronomic trait innovations of Sesamum species.</title>
        <authorList>
            <person name="Miao H."/>
            <person name="Wang L."/>
            <person name="Qu L."/>
            <person name="Liu H."/>
            <person name="Sun Y."/>
            <person name="Le M."/>
            <person name="Wang Q."/>
            <person name="Wei S."/>
            <person name="Zheng Y."/>
            <person name="Lin W."/>
            <person name="Duan Y."/>
            <person name="Cao H."/>
            <person name="Xiong S."/>
            <person name="Wang X."/>
            <person name="Wei L."/>
            <person name="Li C."/>
            <person name="Ma Q."/>
            <person name="Ju M."/>
            <person name="Zhao R."/>
            <person name="Li G."/>
            <person name="Mu C."/>
            <person name="Tian Q."/>
            <person name="Mei H."/>
            <person name="Zhang T."/>
            <person name="Gao T."/>
            <person name="Zhang H."/>
        </authorList>
    </citation>
    <scope>NUCLEOTIDE SEQUENCE</scope>
    <source>
        <strain evidence="2">G02</strain>
    </source>
</reference>
<name>A0AAW2L4J4_SESRA</name>
<dbReference type="EMBL" id="JACGWJ010000026">
    <property type="protein sequence ID" value="KAL0312908.1"/>
    <property type="molecule type" value="Genomic_DNA"/>
</dbReference>
<protein>
    <submittedName>
        <fullName evidence="2">Uncharacterized protein</fullName>
    </submittedName>
</protein>